<dbReference type="EC" id="3.6.1.7" evidence="2 4"/>
<keyword evidence="9" id="KW-1185">Reference proteome</keyword>
<feature type="active site" evidence="4">
    <location>
        <position position="18"/>
    </location>
</feature>
<evidence type="ECO:0000256" key="2">
    <source>
        <dbReference type="ARBA" id="ARBA00012150"/>
    </source>
</evidence>
<dbReference type="InterPro" id="IPR001792">
    <property type="entry name" value="Acylphosphatase-like_dom"/>
</dbReference>
<dbReference type="GO" id="GO:0003998">
    <property type="term" value="F:acylphosphatase activity"/>
    <property type="evidence" value="ECO:0007669"/>
    <property type="project" value="UniProtKB-EC"/>
</dbReference>
<protein>
    <recommendedName>
        <fullName evidence="2 4">Acylphosphatase</fullName>
        <ecNumber evidence="2 4">3.6.1.7</ecNumber>
    </recommendedName>
</protein>
<evidence type="ECO:0000256" key="5">
    <source>
        <dbReference type="RuleBase" id="RU000553"/>
    </source>
</evidence>
<dbReference type="OrthoDB" id="9808093at2"/>
<accession>F7YYB2</accession>
<dbReference type="HOGENOM" id="CLU_141932_2_1_0"/>
<dbReference type="EMBL" id="CP002351">
    <property type="protein sequence ID" value="AEH50933.1"/>
    <property type="molecule type" value="Genomic_DNA"/>
</dbReference>
<comment type="similarity">
    <text evidence="1 6">Belongs to the acylphosphatase family.</text>
</comment>
<dbReference type="Proteomes" id="UP000006804">
    <property type="component" value="Chromosome"/>
</dbReference>
<dbReference type="eggNOG" id="COG1254">
    <property type="taxonomic scope" value="Bacteria"/>
</dbReference>
<dbReference type="RefSeq" id="WP_013932155.1">
    <property type="nucleotide sequence ID" value="NC_015707.1"/>
</dbReference>
<evidence type="ECO:0000256" key="4">
    <source>
        <dbReference type="PROSITE-ProRule" id="PRU00520"/>
    </source>
</evidence>
<reference evidence="8 9" key="1">
    <citation type="submission" date="2010-11" db="EMBL/GenBank/DDBJ databases">
        <title>The complete genome of Thermotoga thermarum DSM 5069.</title>
        <authorList>
            <consortium name="US DOE Joint Genome Institute (JGI-PGF)"/>
            <person name="Lucas S."/>
            <person name="Copeland A."/>
            <person name="Lapidus A."/>
            <person name="Bruce D."/>
            <person name="Goodwin L."/>
            <person name="Pitluck S."/>
            <person name="Kyrpides N."/>
            <person name="Mavromatis K."/>
            <person name="Ivanova N."/>
            <person name="Zeytun A."/>
            <person name="Brettin T."/>
            <person name="Detter J.C."/>
            <person name="Tapia R."/>
            <person name="Han C."/>
            <person name="Land M."/>
            <person name="Hauser L."/>
            <person name="Markowitz V."/>
            <person name="Cheng J.-F."/>
            <person name="Hugenholtz P."/>
            <person name="Woyke T."/>
            <person name="Wu D."/>
            <person name="Spring S."/>
            <person name="Schroeder M."/>
            <person name="Brambilla E."/>
            <person name="Klenk H.-P."/>
            <person name="Eisen J.A."/>
        </authorList>
    </citation>
    <scope>NUCLEOTIDE SEQUENCE [LARGE SCALE GENOMIC DNA]</scope>
    <source>
        <strain evidence="8 9">DSM 5069</strain>
    </source>
</reference>
<gene>
    <name evidence="8" type="ORF">Theth_0849</name>
</gene>
<feature type="active site" evidence="4">
    <location>
        <position position="36"/>
    </location>
</feature>
<evidence type="ECO:0000256" key="6">
    <source>
        <dbReference type="RuleBase" id="RU004168"/>
    </source>
</evidence>
<dbReference type="Pfam" id="PF00708">
    <property type="entry name" value="Acylphosphatase"/>
    <property type="match status" value="1"/>
</dbReference>
<dbReference type="STRING" id="688269.Theth_0849"/>
<dbReference type="KEGG" id="tta:Theth_0849"/>
<evidence type="ECO:0000313" key="8">
    <source>
        <dbReference type="EMBL" id="AEH50933.1"/>
    </source>
</evidence>
<dbReference type="PROSITE" id="PS51160">
    <property type="entry name" value="ACYLPHOSPHATASE_3"/>
    <property type="match status" value="1"/>
</dbReference>
<dbReference type="PATRIC" id="fig|688269.3.peg.873"/>
<dbReference type="SUPFAM" id="SSF54975">
    <property type="entry name" value="Acylphosphatase/BLUF domain-like"/>
    <property type="match status" value="1"/>
</dbReference>
<dbReference type="AlphaFoldDB" id="F7YYB2"/>
<evidence type="ECO:0000313" key="9">
    <source>
        <dbReference type="Proteomes" id="UP000006804"/>
    </source>
</evidence>
<dbReference type="InterPro" id="IPR017968">
    <property type="entry name" value="Acylphosphatase_CS"/>
</dbReference>
<dbReference type="InterPro" id="IPR036046">
    <property type="entry name" value="Acylphosphatase-like_dom_sf"/>
</dbReference>
<dbReference type="PROSITE" id="PS00150">
    <property type="entry name" value="ACYLPHOSPHATASE_1"/>
    <property type="match status" value="1"/>
</dbReference>
<dbReference type="PRINTS" id="PR00112">
    <property type="entry name" value="ACYLPHPHTASE"/>
</dbReference>
<name>F7YYB2_9THEM</name>
<feature type="domain" description="Acylphosphatase-like" evidence="7">
    <location>
        <begin position="3"/>
        <end position="89"/>
    </location>
</feature>
<dbReference type="PROSITE" id="PS00151">
    <property type="entry name" value="ACYLPHOSPHATASE_2"/>
    <property type="match status" value="1"/>
</dbReference>
<comment type="catalytic activity">
    <reaction evidence="3 4 5">
        <text>an acyl phosphate + H2O = a carboxylate + phosphate + H(+)</text>
        <dbReference type="Rhea" id="RHEA:14965"/>
        <dbReference type="ChEBI" id="CHEBI:15377"/>
        <dbReference type="ChEBI" id="CHEBI:15378"/>
        <dbReference type="ChEBI" id="CHEBI:29067"/>
        <dbReference type="ChEBI" id="CHEBI:43474"/>
        <dbReference type="ChEBI" id="CHEBI:59918"/>
        <dbReference type="EC" id="3.6.1.7"/>
    </reaction>
</comment>
<dbReference type="Gene3D" id="3.30.70.100">
    <property type="match status" value="1"/>
</dbReference>
<evidence type="ECO:0000259" key="7">
    <source>
        <dbReference type="PROSITE" id="PS51160"/>
    </source>
</evidence>
<organism evidence="8 9">
    <name type="scientific">Pseudothermotoga thermarum DSM 5069</name>
    <dbReference type="NCBI Taxonomy" id="688269"/>
    <lineage>
        <taxon>Bacteria</taxon>
        <taxon>Thermotogati</taxon>
        <taxon>Thermotogota</taxon>
        <taxon>Thermotogae</taxon>
        <taxon>Thermotogales</taxon>
        <taxon>Thermotogaceae</taxon>
        <taxon>Pseudothermotoga</taxon>
    </lineage>
</organism>
<dbReference type="PANTHER" id="PTHR47268:SF4">
    <property type="entry name" value="ACYLPHOSPHATASE"/>
    <property type="match status" value="1"/>
</dbReference>
<evidence type="ECO:0000256" key="3">
    <source>
        <dbReference type="ARBA" id="ARBA00047645"/>
    </source>
</evidence>
<dbReference type="PANTHER" id="PTHR47268">
    <property type="entry name" value="ACYLPHOSPHATASE"/>
    <property type="match status" value="1"/>
</dbReference>
<sequence>MEAVFLKIYGHVQGVGFRYFTYRIAHRLGVKGYVRNAEDGTVEIHAEGDKSSLEQFVKEVSRGPSSAIITKVECNPTTYQGFEDFTITR</sequence>
<dbReference type="InterPro" id="IPR020456">
    <property type="entry name" value="Acylphosphatase"/>
</dbReference>
<proteinExistence type="inferred from homology"/>
<keyword evidence="4 5" id="KW-0378">Hydrolase</keyword>
<evidence type="ECO:0000256" key="1">
    <source>
        <dbReference type="ARBA" id="ARBA00005614"/>
    </source>
</evidence>